<organism evidence="10 11">
    <name type="scientific">Thermohalobaculum xanthum</name>
    <dbReference type="NCBI Taxonomy" id="2753746"/>
    <lineage>
        <taxon>Bacteria</taxon>
        <taxon>Pseudomonadati</taxon>
        <taxon>Pseudomonadota</taxon>
        <taxon>Alphaproteobacteria</taxon>
        <taxon>Rhodobacterales</taxon>
        <taxon>Paracoccaceae</taxon>
        <taxon>Thermohalobaculum</taxon>
    </lineage>
</organism>
<dbReference type="PROSITE" id="PS00648">
    <property type="entry name" value="RIBONUCLEASE_P"/>
    <property type="match status" value="1"/>
</dbReference>
<evidence type="ECO:0000256" key="1">
    <source>
        <dbReference type="ARBA" id="ARBA00002663"/>
    </source>
</evidence>
<dbReference type="SUPFAM" id="SSF54211">
    <property type="entry name" value="Ribosomal protein S5 domain 2-like"/>
    <property type="match status" value="1"/>
</dbReference>
<dbReference type="InterPro" id="IPR014721">
    <property type="entry name" value="Ribsml_uS5_D2-typ_fold_subgr"/>
</dbReference>
<evidence type="ECO:0000256" key="9">
    <source>
        <dbReference type="SAM" id="MobiDB-lite"/>
    </source>
</evidence>
<gene>
    <name evidence="7 10" type="primary">rnpA</name>
    <name evidence="10" type="ORF">H0I76_18670</name>
</gene>
<dbReference type="InterPro" id="IPR000100">
    <property type="entry name" value="RNase_P"/>
</dbReference>
<keyword evidence="4 7" id="KW-0255">Endonuclease</keyword>
<evidence type="ECO:0000256" key="7">
    <source>
        <dbReference type="HAMAP-Rule" id="MF_00227"/>
    </source>
</evidence>
<dbReference type="AlphaFoldDB" id="A0A8J7MAK9"/>
<accession>A0A8J7MAK9</accession>
<comment type="similarity">
    <text evidence="7">Belongs to the RnpA family.</text>
</comment>
<evidence type="ECO:0000256" key="5">
    <source>
        <dbReference type="ARBA" id="ARBA00022801"/>
    </source>
</evidence>
<dbReference type="HAMAP" id="MF_00227">
    <property type="entry name" value="RNase_P"/>
    <property type="match status" value="1"/>
</dbReference>
<dbReference type="PANTHER" id="PTHR33992">
    <property type="entry name" value="RIBONUCLEASE P PROTEIN COMPONENT"/>
    <property type="match status" value="1"/>
</dbReference>
<keyword evidence="11" id="KW-1185">Reference proteome</keyword>
<dbReference type="InterPro" id="IPR020568">
    <property type="entry name" value="Ribosomal_Su5_D2-typ_SF"/>
</dbReference>
<evidence type="ECO:0000256" key="2">
    <source>
        <dbReference type="ARBA" id="ARBA00022694"/>
    </source>
</evidence>
<dbReference type="Gene3D" id="3.30.230.10">
    <property type="match status" value="1"/>
</dbReference>
<keyword evidence="2 7" id="KW-0819">tRNA processing</keyword>
<reference evidence="10" key="1">
    <citation type="submission" date="2020-12" db="EMBL/GenBank/DDBJ databases">
        <title>Bacterial taxonomy.</title>
        <authorList>
            <person name="Pan X."/>
        </authorList>
    </citation>
    <scope>NUCLEOTIDE SEQUENCE</scope>
    <source>
        <strain evidence="10">M0105</strain>
    </source>
</reference>
<dbReference type="GO" id="GO:0000049">
    <property type="term" value="F:tRNA binding"/>
    <property type="evidence" value="ECO:0007669"/>
    <property type="project" value="UniProtKB-UniRule"/>
</dbReference>
<evidence type="ECO:0000256" key="6">
    <source>
        <dbReference type="ARBA" id="ARBA00022884"/>
    </source>
</evidence>
<dbReference type="EMBL" id="JAEHHL010000016">
    <property type="protein sequence ID" value="MBK0401226.1"/>
    <property type="molecule type" value="Genomic_DNA"/>
</dbReference>
<comment type="subunit">
    <text evidence="7">Consists of a catalytic RNA component (M1 or rnpB) and a protein subunit.</text>
</comment>
<keyword evidence="5 7" id="KW-0378">Hydrolase</keyword>
<evidence type="ECO:0000313" key="11">
    <source>
        <dbReference type="Proteomes" id="UP000655420"/>
    </source>
</evidence>
<comment type="caution">
    <text evidence="10">The sequence shown here is derived from an EMBL/GenBank/DDBJ whole genome shotgun (WGS) entry which is preliminary data.</text>
</comment>
<name>A0A8J7MAK9_9RHOB</name>
<dbReference type="NCBIfam" id="TIGR00188">
    <property type="entry name" value="rnpA"/>
    <property type="match status" value="1"/>
</dbReference>
<dbReference type="Proteomes" id="UP000655420">
    <property type="component" value="Unassembled WGS sequence"/>
</dbReference>
<feature type="region of interest" description="Disordered" evidence="9">
    <location>
        <begin position="1"/>
        <end position="28"/>
    </location>
</feature>
<dbReference type="EC" id="3.1.26.5" evidence="7 8"/>
<protein>
    <recommendedName>
        <fullName evidence="7 8">Ribonuclease P protein component</fullName>
        <shortName evidence="7">RNase P protein</shortName>
        <shortName evidence="7">RNaseP protein</shortName>
        <ecNumber evidence="7 8">3.1.26.5</ecNumber>
    </recommendedName>
    <alternativeName>
        <fullName evidence="7">Protein C5</fullName>
    </alternativeName>
</protein>
<evidence type="ECO:0000256" key="4">
    <source>
        <dbReference type="ARBA" id="ARBA00022759"/>
    </source>
</evidence>
<dbReference type="InterPro" id="IPR020539">
    <property type="entry name" value="RNase_P_CS"/>
</dbReference>
<dbReference type="RefSeq" id="WP_200613548.1">
    <property type="nucleotide sequence ID" value="NZ_JAEHHL010000016.1"/>
</dbReference>
<dbReference type="Pfam" id="PF00825">
    <property type="entry name" value="Ribonuclease_P"/>
    <property type="match status" value="1"/>
</dbReference>
<dbReference type="PANTHER" id="PTHR33992:SF1">
    <property type="entry name" value="RIBONUCLEASE P PROTEIN COMPONENT"/>
    <property type="match status" value="1"/>
</dbReference>
<keyword evidence="6 7" id="KW-0694">RNA-binding</keyword>
<evidence type="ECO:0000256" key="3">
    <source>
        <dbReference type="ARBA" id="ARBA00022722"/>
    </source>
</evidence>
<dbReference type="GO" id="GO:0042781">
    <property type="term" value="F:3'-tRNA processing endoribonuclease activity"/>
    <property type="evidence" value="ECO:0007669"/>
    <property type="project" value="TreeGrafter"/>
</dbReference>
<sequence>MDSENETIEPPARHDAVAGGPRISGAPPETLKKRAEFLACARALKQAMPGVIVQARRRSPADTAAPRVGYTCSKKVGGAVERNRAKRRLREAARAVIPALGRPGWDYVLIGRAGATAARPFETLIADLEAALARLHAPRGGGERGRE</sequence>
<proteinExistence type="inferred from homology"/>
<keyword evidence="3 7" id="KW-0540">Nuclease</keyword>
<dbReference type="GO" id="GO:0030677">
    <property type="term" value="C:ribonuclease P complex"/>
    <property type="evidence" value="ECO:0007669"/>
    <property type="project" value="TreeGrafter"/>
</dbReference>
<comment type="catalytic activity">
    <reaction evidence="7">
        <text>Endonucleolytic cleavage of RNA, removing 5'-extranucleotides from tRNA precursor.</text>
        <dbReference type="EC" id="3.1.26.5"/>
    </reaction>
</comment>
<dbReference type="GO" id="GO:0004526">
    <property type="term" value="F:ribonuclease P activity"/>
    <property type="evidence" value="ECO:0007669"/>
    <property type="project" value="UniProtKB-UniRule"/>
</dbReference>
<dbReference type="GO" id="GO:0001682">
    <property type="term" value="P:tRNA 5'-leader removal"/>
    <property type="evidence" value="ECO:0007669"/>
    <property type="project" value="UniProtKB-UniRule"/>
</dbReference>
<evidence type="ECO:0000313" key="10">
    <source>
        <dbReference type="EMBL" id="MBK0401226.1"/>
    </source>
</evidence>
<comment type="function">
    <text evidence="1 7">RNaseP catalyzes the removal of the 5'-leader sequence from pre-tRNA to produce the mature 5'-terminus. It can also cleave other RNA substrates such as 4.5S RNA. The protein component plays an auxiliary but essential role in vivo by binding to the 5'-leader sequence and broadening the substrate specificity of the ribozyme.</text>
</comment>
<evidence type="ECO:0000256" key="8">
    <source>
        <dbReference type="NCBIfam" id="TIGR00188"/>
    </source>
</evidence>